<proteinExistence type="predicted"/>
<name>A0AA41S9L0_PAPNU</name>
<dbReference type="Pfam" id="PF00646">
    <property type="entry name" value="F-box"/>
    <property type="match status" value="1"/>
</dbReference>
<gene>
    <name evidence="2" type="ORF">MKW94_022743</name>
</gene>
<dbReference type="SMART" id="SM00256">
    <property type="entry name" value="FBOX"/>
    <property type="match status" value="1"/>
</dbReference>
<dbReference type="PANTHER" id="PTHR31111:SF138">
    <property type="entry name" value="F-BOX ASSOCIATED DOMAIN-CONTAINING PROTEIN"/>
    <property type="match status" value="1"/>
</dbReference>
<dbReference type="InterPro" id="IPR017451">
    <property type="entry name" value="F-box-assoc_interact_dom"/>
</dbReference>
<dbReference type="InterPro" id="IPR013187">
    <property type="entry name" value="F-box-assoc_dom_typ3"/>
</dbReference>
<dbReference type="Gene3D" id="1.20.1280.50">
    <property type="match status" value="1"/>
</dbReference>
<dbReference type="InterPro" id="IPR001810">
    <property type="entry name" value="F-box_dom"/>
</dbReference>
<comment type="caution">
    <text evidence="2">The sequence shown here is derived from an EMBL/GenBank/DDBJ whole genome shotgun (WGS) entry which is preliminary data.</text>
</comment>
<evidence type="ECO:0000313" key="3">
    <source>
        <dbReference type="Proteomes" id="UP001177140"/>
    </source>
</evidence>
<dbReference type="AlphaFoldDB" id="A0AA41S9L0"/>
<dbReference type="PANTHER" id="PTHR31111">
    <property type="entry name" value="BNAA05G37150D PROTEIN-RELATED"/>
    <property type="match status" value="1"/>
</dbReference>
<reference evidence="2" key="1">
    <citation type="submission" date="2022-03" db="EMBL/GenBank/DDBJ databases">
        <title>A functionally conserved STORR gene fusion in Papaver species that diverged 16.8 million years ago.</title>
        <authorList>
            <person name="Catania T."/>
        </authorList>
    </citation>
    <scope>NUCLEOTIDE SEQUENCE</scope>
    <source>
        <strain evidence="2">S-191538</strain>
    </source>
</reference>
<evidence type="ECO:0000259" key="1">
    <source>
        <dbReference type="SMART" id="SM00256"/>
    </source>
</evidence>
<dbReference type="NCBIfam" id="TIGR01640">
    <property type="entry name" value="F_box_assoc_1"/>
    <property type="match status" value="1"/>
</dbReference>
<keyword evidence="3" id="KW-1185">Reference proteome</keyword>
<dbReference type="InterPro" id="IPR036047">
    <property type="entry name" value="F-box-like_dom_sf"/>
</dbReference>
<dbReference type="SUPFAM" id="SSF81383">
    <property type="entry name" value="F-box domain"/>
    <property type="match status" value="1"/>
</dbReference>
<dbReference type="EMBL" id="JAJJMA010108051">
    <property type="protein sequence ID" value="MCL7031030.1"/>
    <property type="molecule type" value="Genomic_DNA"/>
</dbReference>
<organism evidence="2 3">
    <name type="scientific">Papaver nudicaule</name>
    <name type="common">Iceland poppy</name>
    <dbReference type="NCBI Taxonomy" id="74823"/>
    <lineage>
        <taxon>Eukaryota</taxon>
        <taxon>Viridiplantae</taxon>
        <taxon>Streptophyta</taxon>
        <taxon>Embryophyta</taxon>
        <taxon>Tracheophyta</taxon>
        <taxon>Spermatophyta</taxon>
        <taxon>Magnoliopsida</taxon>
        <taxon>Ranunculales</taxon>
        <taxon>Papaveraceae</taxon>
        <taxon>Papaveroideae</taxon>
        <taxon>Papaver</taxon>
    </lineage>
</organism>
<protein>
    <recommendedName>
        <fullName evidence="1">F-box domain-containing protein</fullName>
    </recommendedName>
</protein>
<evidence type="ECO:0000313" key="2">
    <source>
        <dbReference type="EMBL" id="MCL7031030.1"/>
    </source>
</evidence>
<dbReference type="Pfam" id="PF08268">
    <property type="entry name" value="FBA_3"/>
    <property type="match status" value="1"/>
</dbReference>
<accession>A0AA41S9L0</accession>
<sequence>MEMEDTILSTILDNNSMQQILSNLPVKALMKFKCVSKSWESLTDDQSFIKLHQSKSHLQLLIMMYTDCSIKVYTPKDGFQGGGALHKATIPWSGVSILKPINGLFCFVNVIHASCRIYNLGTRHATPWVSTSVPILRRPFVTQTPAFGFGFDPSTGKHKVLCFWDISNYGKVDHICEVLTVGENQWRKIDEVPPVRPTGAIVYANGSLYQRNRDDNFFKSPDIEVILAFDVGTEKFRVIPIPDFVIDSYRTSEDSFQLAQYLLEVDGHIALIDRLSDNVAKLWISDDDYLRQTDVKWVEETIMLPFQWPSGRSIYFHAVQGTKEIICRPLEARDVVTLYIYDRGMKSFRDINIVDLSPSMNPFVYGMFTLYESLLPVQTKEKIED</sequence>
<dbReference type="Proteomes" id="UP001177140">
    <property type="component" value="Unassembled WGS sequence"/>
</dbReference>
<feature type="domain" description="F-box" evidence="1">
    <location>
        <begin position="12"/>
        <end position="52"/>
    </location>
</feature>